<evidence type="ECO:0000259" key="2">
    <source>
        <dbReference type="Pfam" id="PF05569"/>
    </source>
</evidence>
<evidence type="ECO:0000313" key="4">
    <source>
        <dbReference type="Proteomes" id="UP000776252"/>
    </source>
</evidence>
<keyword evidence="4" id="KW-1185">Reference proteome</keyword>
<name>A0ABS6BRA0_9CLOT</name>
<dbReference type="InterPro" id="IPR008756">
    <property type="entry name" value="Peptidase_M56"/>
</dbReference>
<reference evidence="3 4" key="1">
    <citation type="submission" date="2021-06" db="EMBL/GenBank/DDBJ databases">
        <title>Clostridia strains as spoilage organisms.</title>
        <authorList>
            <person name="Wambui J."/>
            <person name="Stephan R."/>
            <person name="Stevens M.J.A."/>
        </authorList>
    </citation>
    <scope>NUCLEOTIDE SEQUENCE [LARGE SCALE GENOMIC DNA]</scope>
    <source>
        <strain evidence="3 4">DSM 14204</strain>
    </source>
</reference>
<proteinExistence type="predicted"/>
<evidence type="ECO:0000313" key="3">
    <source>
        <dbReference type="EMBL" id="MBU3158368.1"/>
    </source>
</evidence>
<keyword evidence="1" id="KW-1133">Transmembrane helix</keyword>
<dbReference type="CDD" id="cd07341">
    <property type="entry name" value="M56_BlaR1_MecR1_like"/>
    <property type="match status" value="1"/>
</dbReference>
<feature type="domain" description="Peptidase M56" evidence="2">
    <location>
        <begin position="26"/>
        <end position="225"/>
    </location>
</feature>
<protein>
    <submittedName>
        <fullName evidence="3">M56 family metallopeptidase</fullName>
    </submittedName>
</protein>
<keyword evidence="1" id="KW-0472">Membrane</keyword>
<dbReference type="Pfam" id="PF05569">
    <property type="entry name" value="Peptidase_M56"/>
    <property type="match status" value="1"/>
</dbReference>
<dbReference type="InterPro" id="IPR052173">
    <property type="entry name" value="Beta-lactam_resp_regulator"/>
</dbReference>
<gene>
    <name evidence="3" type="ORF">KPL37_01100</name>
</gene>
<dbReference type="RefSeq" id="WP_216145383.1">
    <property type="nucleotide sequence ID" value="NZ_JAHLDV010000002.1"/>
</dbReference>
<keyword evidence="1" id="KW-0812">Transmembrane</keyword>
<feature type="transmembrane region" description="Helical" evidence="1">
    <location>
        <begin position="28"/>
        <end position="52"/>
    </location>
</feature>
<feature type="transmembrane region" description="Helical" evidence="1">
    <location>
        <begin position="237"/>
        <end position="258"/>
    </location>
</feature>
<organism evidence="3 4">
    <name type="scientific">Clostridium frigoris</name>
    <dbReference type="NCBI Taxonomy" id="205327"/>
    <lineage>
        <taxon>Bacteria</taxon>
        <taxon>Bacillati</taxon>
        <taxon>Bacillota</taxon>
        <taxon>Clostridia</taxon>
        <taxon>Eubacteriales</taxon>
        <taxon>Clostridiaceae</taxon>
        <taxon>Clostridium</taxon>
    </lineage>
</organism>
<sequence>MNVLTLKDKASNINEVIPSGAYDIMDKVSWITTIIPYVYFIIASIIFLFIVLSNKRFNSCIKKTSRNIYNVKTMRIYIKLKNEMGIKKNIPIKFCSSISTPFIMGIVKPIIILPERTYEDEDLKWIIKHELIHFKRKDWIYKFLSILVISLHFFNPLVYKLKSILNEECELSCDEKILKSLGIDERKNYALTLINSIKFNSQFKLSNSLISSFNDDKNIINRRIENMLNMKSKKKGIIIGALLIVLTGASLFTVKVFADTPEDHINDNINIVQQKFQADLEQGVKDKDLKISNKNGTKVYYEVIQSSAEISPDVIK</sequence>
<dbReference type="PANTHER" id="PTHR34978:SF3">
    <property type="entry name" value="SLR0241 PROTEIN"/>
    <property type="match status" value="1"/>
</dbReference>
<comment type="caution">
    <text evidence="3">The sequence shown here is derived from an EMBL/GenBank/DDBJ whole genome shotgun (WGS) entry which is preliminary data.</text>
</comment>
<dbReference type="EMBL" id="JAHLDV010000002">
    <property type="protein sequence ID" value="MBU3158368.1"/>
    <property type="molecule type" value="Genomic_DNA"/>
</dbReference>
<dbReference type="Proteomes" id="UP000776252">
    <property type="component" value="Unassembled WGS sequence"/>
</dbReference>
<dbReference type="PANTHER" id="PTHR34978">
    <property type="entry name" value="POSSIBLE SENSOR-TRANSDUCER PROTEIN BLAR"/>
    <property type="match status" value="1"/>
</dbReference>
<accession>A0ABS6BRA0</accession>
<evidence type="ECO:0000256" key="1">
    <source>
        <dbReference type="SAM" id="Phobius"/>
    </source>
</evidence>